<protein>
    <submittedName>
        <fullName evidence="2">Uncharacterized protein</fullName>
    </submittedName>
</protein>
<evidence type="ECO:0000313" key="2">
    <source>
        <dbReference type="EMBL" id="GBP30038.1"/>
    </source>
</evidence>
<dbReference type="EMBL" id="BGZK01000227">
    <property type="protein sequence ID" value="GBP30038.1"/>
    <property type="molecule type" value="Genomic_DNA"/>
</dbReference>
<accession>A0A4C1UUC4</accession>
<proteinExistence type="predicted"/>
<evidence type="ECO:0000256" key="1">
    <source>
        <dbReference type="SAM" id="MobiDB-lite"/>
    </source>
</evidence>
<keyword evidence="3" id="KW-1185">Reference proteome</keyword>
<dbReference type="Proteomes" id="UP000299102">
    <property type="component" value="Unassembled WGS sequence"/>
</dbReference>
<evidence type="ECO:0000313" key="3">
    <source>
        <dbReference type="Proteomes" id="UP000299102"/>
    </source>
</evidence>
<name>A0A4C1UUC4_EUMVA</name>
<gene>
    <name evidence="2" type="ORF">EVAR_22940_1</name>
</gene>
<organism evidence="2 3">
    <name type="scientific">Eumeta variegata</name>
    <name type="common">Bagworm moth</name>
    <name type="synonym">Eumeta japonica</name>
    <dbReference type="NCBI Taxonomy" id="151549"/>
    <lineage>
        <taxon>Eukaryota</taxon>
        <taxon>Metazoa</taxon>
        <taxon>Ecdysozoa</taxon>
        <taxon>Arthropoda</taxon>
        <taxon>Hexapoda</taxon>
        <taxon>Insecta</taxon>
        <taxon>Pterygota</taxon>
        <taxon>Neoptera</taxon>
        <taxon>Endopterygota</taxon>
        <taxon>Lepidoptera</taxon>
        <taxon>Glossata</taxon>
        <taxon>Ditrysia</taxon>
        <taxon>Tineoidea</taxon>
        <taxon>Psychidae</taxon>
        <taxon>Oiketicinae</taxon>
        <taxon>Eumeta</taxon>
    </lineage>
</organism>
<reference evidence="2 3" key="1">
    <citation type="journal article" date="2019" name="Commun. Biol.">
        <title>The bagworm genome reveals a unique fibroin gene that provides high tensile strength.</title>
        <authorList>
            <person name="Kono N."/>
            <person name="Nakamura H."/>
            <person name="Ohtoshi R."/>
            <person name="Tomita M."/>
            <person name="Numata K."/>
            <person name="Arakawa K."/>
        </authorList>
    </citation>
    <scope>NUCLEOTIDE SEQUENCE [LARGE SCALE GENOMIC DNA]</scope>
</reference>
<feature type="compositionally biased region" description="Low complexity" evidence="1">
    <location>
        <begin position="26"/>
        <end position="40"/>
    </location>
</feature>
<dbReference type="AlphaFoldDB" id="A0A4C1UUC4"/>
<comment type="caution">
    <text evidence="2">The sequence shown here is derived from an EMBL/GenBank/DDBJ whole genome shotgun (WGS) entry which is preliminary data.</text>
</comment>
<sequence length="87" mass="9237">MPLSVIGSSSLLVSLDPADPTASDDGAPVAPGRGARALGPVTGGVGMRREIVATTHLIRQFRKFQINRVTRPVKGCPRSRNRLSDTE</sequence>
<feature type="region of interest" description="Disordered" evidence="1">
    <location>
        <begin position="14"/>
        <end position="42"/>
    </location>
</feature>